<dbReference type="InterPro" id="IPR003439">
    <property type="entry name" value="ABC_transporter-like_ATP-bd"/>
</dbReference>
<dbReference type="PANTHER" id="PTHR42734:SF19">
    <property type="entry name" value="IRON COMPOUNDS ABC TRANSPORTER, ATP-BINDING PROTEIN"/>
    <property type="match status" value="1"/>
</dbReference>
<dbReference type="FunFam" id="3.40.50.300:FF:000134">
    <property type="entry name" value="Iron-enterobactin ABC transporter ATP-binding protein"/>
    <property type="match status" value="1"/>
</dbReference>
<dbReference type="Gene3D" id="3.40.50.300">
    <property type="entry name" value="P-loop containing nucleotide triphosphate hydrolases"/>
    <property type="match status" value="1"/>
</dbReference>
<dbReference type="GO" id="GO:0016887">
    <property type="term" value="F:ATP hydrolysis activity"/>
    <property type="evidence" value="ECO:0007669"/>
    <property type="project" value="InterPro"/>
</dbReference>
<dbReference type="InterPro" id="IPR027417">
    <property type="entry name" value="P-loop_NTPase"/>
</dbReference>
<evidence type="ECO:0000259" key="4">
    <source>
        <dbReference type="PROSITE" id="PS50893"/>
    </source>
</evidence>
<keyword evidence="3 5" id="KW-0067">ATP-binding</keyword>
<keyword evidence="6" id="KW-1185">Reference proteome</keyword>
<comment type="caution">
    <text evidence="5">The sequence shown here is derived from an EMBL/GenBank/DDBJ whole genome shotgun (WGS) entry which is preliminary data.</text>
</comment>
<protein>
    <submittedName>
        <fullName evidence="5">ATP-binding cassette domain-containing protein</fullName>
    </submittedName>
</protein>
<evidence type="ECO:0000256" key="3">
    <source>
        <dbReference type="ARBA" id="ARBA00022840"/>
    </source>
</evidence>
<evidence type="ECO:0000256" key="1">
    <source>
        <dbReference type="ARBA" id="ARBA00022448"/>
    </source>
</evidence>
<gene>
    <name evidence="5" type="ORF">GC105_07495</name>
</gene>
<evidence type="ECO:0000313" key="5">
    <source>
        <dbReference type="EMBL" id="MPW25631.1"/>
    </source>
</evidence>
<organism evidence="5 6">
    <name type="scientific">Alkalibaculum sporogenes</name>
    <dbReference type="NCBI Taxonomy" id="2655001"/>
    <lineage>
        <taxon>Bacteria</taxon>
        <taxon>Bacillati</taxon>
        <taxon>Bacillota</taxon>
        <taxon>Clostridia</taxon>
        <taxon>Eubacteriales</taxon>
        <taxon>Eubacteriaceae</taxon>
        <taxon>Alkalibaculum</taxon>
    </lineage>
</organism>
<keyword evidence="1" id="KW-0813">Transport</keyword>
<accession>A0A6A7K8I1</accession>
<dbReference type="AlphaFoldDB" id="A0A6A7K8I1"/>
<dbReference type="PROSITE" id="PS50893">
    <property type="entry name" value="ABC_TRANSPORTER_2"/>
    <property type="match status" value="1"/>
</dbReference>
<evidence type="ECO:0000313" key="6">
    <source>
        <dbReference type="Proteomes" id="UP000440004"/>
    </source>
</evidence>
<dbReference type="PANTHER" id="PTHR42734">
    <property type="entry name" value="METAL TRANSPORT SYSTEM ATP-BINDING PROTEIN TM_0124-RELATED"/>
    <property type="match status" value="1"/>
</dbReference>
<dbReference type="GO" id="GO:0005524">
    <property type="term" value="F:ATP binding"/>
    <property type="evidence" value="ECO:0007669"/>
    <property type="project" value="UniProtKB-KW"/>
</dbReference>
<dbReference type="InterPro" id="IPR003593">
    <property type="entry name" value="AAA+_ATPase"/>
</dbReference>
<dbReference type="SMART" id="SM00382">
    <property type="entry name" value="AAA"/>
    <property type="match status" value="1"/>
</dbReference>
<dbReference type="Proteomes" id="UP000440004">
    <property type="component" value="Unassembled WGS sequence"/>
</dbReference>
<evidence type="ECO:0000256" key="2">
    <source>
        <dbReference type="ARBA" id="ARBA00022741"/>
    </source>
</evidence>
<sequence>MVIMETENGRDYMNIVVQNLGFNYPNGKSIFNNLNFTINKSKVLSILGPNGVGKTTLLGCIARLYLPSQGDVFFDGKSYLSMTQCEIAQNIGYVPQIIVPAFNYSVIDYIVTGCAPSMKVFQKPKKEEYDRAWCAVKKLKLEHIAHKSIMQISGGERQQAAIARVITQKPSFILLDEPASHLDMGNQMKLLEILNDLAQEDYGIVMTTHNPDHVFILDDQVAVLRDEGNLISGKSRDILNEEFLYGLYGSKIKVLNIKELGRMACIAQGIL</sequence>
<dbReference type="CDD" id="cd03214">
    <property type="entry name" value="ABC_Iron-Siderophores_B12_Hemin"/>
    <property type="match status" value="1"/>
</dbReference>
<name>A0A6A7K8I1_9FIRM</name>
<keyword evidence="2" id="KW-0547">Nucleotide-binding</keyword>
<dbReference type="SUPFAM" id="SSF52540">
    <property type="entry name" value="P-loop containing nucleoside triphosphate hydrolases"/>
    <property type="match status" value="1"/>
</dbReference>
<dbReference type="Pfam" id="PF00005">
    <property type="entry name" value="ABC_tran"/>
    <property type="match status" value="1"/>
</dbReference>
<feature type="domain" description="ABC transporter" evidence="4">
    <location>
        <begin position="15"/>
        <end position="251"/>
    </location>
</feature>
<dbReference type="InterPro" id="IPR050153">
    <property type="entry name" value="Metal_Ion_Import_ABC"/>
</dbReference>
<proteinExistence type="predicted"/>
<reference evidence="5 6" key="1">
    <citation type="submission" date="2019-10" db="EMBL/GenBank/DDBJ databases">
        <title>Alkalibaculum tamaniensis sp.nov., a new alkaliphilic acetogen, isolated on methoxylated aromatics from a mud volcano.</title>
        <authorList>
            <person name="Khomyakova M.A."/>
            <person name="Merkel A.Y."/>
            <person name="Bonch-Osmolovskaya E.A."/>
            <person name="Slobodkin A.I."/>
        </authorList>
    </citation>
    <scope>NUCLEOTIDE SEQUENCE [LARGE SCALE GENOMIC DNA]</scope>
    <source>
        <strain evidence="5 6">M08DMB</strain>
    </source>
</reference>
<dbReference type="EMBL" id="WHNX01000009">
    <property type="protein sequence ID" value="MPW25631.1"/>
    <property type="molecule type" value="Genomic_DNA"/>
</dbReference>